<dbReference type="PROSITE" id="PS50967">
    <property type="entry name" value="HRDC"/>
    <property type="match status" value="2"/>
</dbReference>
<proteinExistence type="predicted"/>
<dbReference type="GO" id="GO:0006139">
    <property type="term" value="P:nucleobase-containing compound metabolic process"/>
    <property type="evidence" value="ECO:0007669"/>
    <property type="project" value="InterPro"/>
</dbReference>
<dbReference type="GO" id="GO:0008408">
    <property type="term" value="F:3'-5' exonuclease activity"/>
    <property type="evidence" value="ECO:0007669"/>
    <property type="project" value="InterPro"/>
</dbReference>
<evidence type="ECO:0000259" key="1">
    <source>
        <dbReference type="PROSITE" id="PS50967"/>
    </source>
</evidence>
<dbReference type="SUPFAM" id="SSF53098">
    <property type="entry name" value="Ribonuclease H-like"/>
    <property type="match status" value="1"/>
</dbReference>
<dbReference type="GO" id="GO:0003676">
    <property type="term" value="F:nucleic acid binding"/>
    <property type="evidence" value="ECO:0007669"/>
    <property type="project" value="InterPro"/>
</dbReference>
<dbReference type="InterPro" id="IPR012337">
    <property type="entry name" value="RNaseH-like_sf"/>
</dbReference>
<dbReference type="Pfam" id="PF01612">
    <property type="entry name" value="DNA_pol_A_exo1"/>
    <property type="match status" value="1"/>
</dbReference>
<dbReference type="InterPro" id="IPR002562">
    <property type="entry name" value="3'-5'_exonuclease_dom"/>
</dbReference>
<dbReference type="CDD" id="cd06142">
    <property type="entry name" value="RNaseD_exo"/>
    <property type="match status" value="1"/>
</dbReference>
<dbReference type="PANTHER" id="PTHR47649:SF1">
    <property type="entry name" value="RIBONUCLEASE D"/>
    <property type="match status" value="1"/>
</dbReference>
<dbReference type="InterPro" id="IPR051086">
    <property type="entry name" value="RNase_D-like"/>
</dbReference>
<comment type="caution">
    <text evidence="2">The sequence shown here is derived from an EMBL/GenBank/DDBJ whole genome shotgun (WGS) entry which is preliminary data.</text>
</comment>
<dbReference type="InterPro" id="IPR044876">
    <property type="entry name" value="HRDC_dom_sf"/>
</dbReference>
<dbReference type="SUPFAM" id="SSF47819">
    <property type="entry name" value="HRDC-like"/>
    <property type="match status" value="2"/>
</dbReference>
<keyword evidence="3" id="KW-1185">Reference proteome</keyword>
<dbReference type="RefSeq" id="WP_214171626.1">
    <property type="nucleotide sequence ID" value="NZ_JAHCVJ010000004.1"/>
</dbReference>
<dbReference type="EMBL" id="JAHCVJ010000004">
    <property type="protein sequence ID" value="MBT0664849.1"/>
    <property type="molecule type" value="Genomic_DNA"/>
</dbReference>
<organism evidence="2 3">
    <name type="scientific">Geoanaerobacter pelophilus</name>
    <dbReference type="NCBI Taxonomy" id="60036"/>
    <lineage>
        <taxon>Bacteria</taxon>
        <taxon>Pseudomonadati</taxon>
        <taxon>Thermodesulfobacteriota</taxon>
        <taxon>Desulfuromonadia</taxon>
        <taxon>Geobacterales</taxon>
        <taxon>Geobacteraceae</taxon>
        <taxon>Geoanaerobacter</taxon>
    </lineage>
</organism>
<name>A0AAW4L1A5_9BACT</name>
<dbReference type="Gene3D" id="1.10.150.80">
    <property type="entry name" value="HRDC domain"/>
    <property type="match status" value="2"/>
</dbReference>
<dbReference type="InterPro" id="IPR036397">
    <property type="entry name" value="RNaseH_sf"/>
</dbReference>
<dbReference type="Pfam" id="PF00570">
    <property type="entry name" value="HRDC"/>
    <property type="match status" value="2"/>
</dbReference>
<dbReference type="SMART" id="SM00474">
    <property type="entry name" value="35EXOc"/>
    <property type="match status" value="1"/>
</dbReference>
<dbReference type="GO" id="GO:0000166">
    <property type="term" value="F:nucleotide binding"/>
    <property type="evidence" value="ECO:0007669"/>
    <property type="project" value="InterPro"/>
</dbReference>
<dbReference type="InterPro" id="IPR002121">
    <property type="entry name" value="HRDC_dom"/>
</dbReference>
<evidence type="ECO:0000313" key="3">
    <source>
        <dbReference type="Proteomes" id="UP000811899"/>
    </source>
</evidence>
<reference evidence="2 3" key="1">
    <citation type="submission" date="2021-05" db="EMBL/GenBank/DDBJ databases">
        <title>The draft genome of Geobacter pelophilus DSM 12255.</title>
        <authorList>
            <person name="Xu Z."/>
            <person name="Masuda Y."/>
            <person name="Itoh H."/>
            <person name="Senoo K."/>
        </authorList>
    </citation>
    <scope>NUCLEOTIDE SEQUENCE [LARGE SCALE GENOMIC DNA]</scope>
    <source>
        <strain evidence="2 3">DSM 12255</strain>
    </source>
</reference>
<dbReference type="Gene3D" id="3.30.420.10">
    <property type="entry name" value="Ribonuclease H-like superfamily/Ribonuclease H"/>
    <property type="match status" value="1"/>
</dbReference>
<dbReference type="SMART" id="SM00341">
    <property type="entry name" value="HRDC"/>
    <property type="match status" value="1"/>
</dbReference>
<dbReference type="InterPro" id="IPR010997">
    <property type="entry name" value="HRDC-like_sf"/>
</dbReference>
<accession>A0AAW4L1A5</accession>
<dbReference type="PANTHER" id="PTHR47649">
    <property type="entry name" value="RIBONUCLEASE D"/>
    <property type="match status" value="1"/>
</dbReference>
<sequence length="373" mass="41873">MGFEFIANISQLELAAKLLEREPLLACDLEADSMHHYKEKVCLVQISSPGASYIIDPLACQDLSILAPIFANPRICKIFHGADYDVRSLHRDFGIEIHNLFDTMIACQFLGEAEFGLAAVLRKRFGVELDKRFQQADWSRRPISGEMLDYAVKDTTLLIPLYEQLKEELGSKGRFAWVQEECELLSRVRSAERRDEPLFLRFKGASKLSPPTLAVLESLLKFRETEAERRDVPPFKVLGNEVLRVLAERKPSTLGELDGITGLSPRLLQRYGVSLLTVIKEGVATPPGQYPEFPHSPRKKRTPANEARLKLLKAWRESKSDKTGLAPGLIANNALLETLADQNPGSENSWVLENLKQWQFSAFGAELATLLAS</sequence>
<dbReference type="AlphaFoldDB" id="A0AAW4L1A5"/>
<feature type="domain" description="HRDC" evidence="1">
    <location>
        <begin position="209"/>
        <end position="289"/>
    </location>
</feature>
<evidence type="ECO:0000313" key="2">
    <source>
        <dbReference type="EMBL" id="MBT0664849.1"/>
    </source>
</evidence>
<feature type="domain" description="HRDC" evidence="1">
    <location>
        <begin position="302"/>
        <end position="373"/>
    </location>
</feature>
<dbReference type="Proteomes" id="UP000811899">
    <property type="component" value="Unassembled WGS sequence"/>
</dbReference>
<protein>
    <submittedName>
        <fullName evidence="2">HRDC domain-containing protein</fullName>
    </submittedName>
</protein>
<gene>
    <name evidence="2" type="ORF">KI809_11105</name>
</gene>